<gene>
    <name evidence="6" type="ORF">Theba_0151</name>
</gene>
<keyword evidence="2" id="KW-0805">Transcription regulation</keyword>
<keyword evidence="3" id="KW-0238">DNA-binding</keyword>
<evidence type="ECO:0000256" key="4">
    <source>
        <dbReference type="ARBA" id="ARBA00023163"/>
    </source>
</evidence>
<dbReference type="KEGG" id="mpg:Theba_0151"/>
<evidence type="ECO:0000256" key="1">
    <source>
        <dbReference type="ARBA" id="ARBA00010466"/>
    </source>
</evidence>
<proteinExistence type="inferred from homology"/>
<dbReference type="GeneID" id="87106010"/>
<dbReference type="STRING" id="660470.Theba_0151"/>
<dbReference type="PANTHER" id="PTHR34294:SF1">
    <property type="entry name" value="TRANSCRIPTIONAL REGULATOR LSRR"/>
    <property type="match status" value="1"/>
</dbReference>
<dbReference type="HOGENOM" id="CLU_054506_1_1_0"/>
<reference evidence="6 7" key="1">
    <citation type="journal article" date="2012" name="Genome Biol. Evol.">
        <title>Genome Sequence of the Mesophilic Thermotogales Bacterium Mesotoga prima MesG1.Ag.4.2 Reveals the Largest Thermotogales Genome To Date.</title>
        <authorList>
            <person name="Zhaxybayeva O."/>
            <person name="Swithers K.S."/>
            <person name="Foght J."/>
            <person name="Green A.G."/>
            <person name="Bruce D."/>
            <person name="Detter C."/>
            <person name="Han S."/>
            <person name="Teshima H."/>
            <person name="Han J."/>
            <person name="Woyke T."/>
            <person name="Pitluck S."/>
            <person name="Nolan M."/>
            <person name="Ivanova N."/>
            <person name="Pati A."/>
            <person name="Land M.L."/>
            <person name="Dlutek M."/>
            <person name="Doolittle W.F."/>
            <person name="Noll K.M."/>
            <person name="Nesbo C.L."/>
        </authorList>
    </citation>
    <scope>NUCLEOTIDE SEQUENCE [LARGE SCALE GENOMIC DNA]</scope>
    <source>
        <strain evidence="7">mesG1.Ag.4.2</strain>
    </source>
</reference>
<dbReference type="Pfam" id="PF04198">
    <property type="entry name" value="Sugar-bind"/>
    <property type="match status" value="1"/>
</dbReference>
<evidence type="ECO:0000256" key="3">
    <source>
        <dbReference type="ARBA" id="ARBA00023125"/>
    </source>
</evidence>
<name>I2F1U0_9BACT</name>
<keyword evidence="7" id="KW-1185">Reference proteome</keyword>
<dbReference type="Gene3D" id="1.10.10.10">
    <property type="entry name" value="Winged helix-like DNA-binding domain superfamily/Winged helix DNA-binding domain"/>
    <property type="match status" value="1"/>
</dbReference>
<dbReference type="InterPro" id="IPR007324">
    <property type="entry name" value="Sugar-bd_dom_put"/>
</dbReference>
<organism evidence="6 7">
    <name type="scientific">Mesotoga prima MesG1.Ag.4.2</name>
    <dbReference type="NCBI Taxonomy" id="660470"/>
    <lineage>
        <taxon>Bacteria</taxon>
        <taxon>Thermotogati</taxon>
        <taxon>Thermotogota</taxon>
        <taxon>Thermotogae</taxon>
        <taxon>Kosmotogales</taxon>
        <taxon>Kosmotogaceae</taxon>
        <taxon>Mesotoga</taxon>
    </lineage>
</organism>
<dbReference type="GO" id="GO:0030246">
    <property type="term" value="F:carbohydrate binding"/>
    <property type="evidence" value="ECO:0007669"/>
    <property type="project" value="InterPro"/>
</dbReference>
<dbReference type="eggNOG" id="COG2390">
    <property type="taxonomic scope" value="Bacteria"/>
</dbReference>
<protein>
    <submittedName>
        <fullName evidence="6">Transcriptional regulator with sigma factor-related N-terminal domain</fullName>
    </submittedName>
</protein>
<sequence>MISDELLFEVATDYYVKGMLQKDIANKYGVSRVQISKYLKMAQERGIVHIEVEQPSVKTSIRREYEDFFRERYGLKKMFIARGARNEKTVLKALSREVHKYLRTLPEKPMNIGLGWGNTIFTVAESIERLERPDWQLIPLSGGTARLADKRFNINHIVQNFATRLSGKAVPMYLPFIFENARQLENTKQSLEYMNIQKLWNSLDIIICSVGYSIARSPLFRENLLEVSYADELEKNNVVGDVLTHYFDINGKRFEKSILDKCINLSFEQYMNAGERVIVAAGHHKVDGLVGMLRGGFADVLITDEFTAKFVKEYIVYDEGGQ</sequence>
<dbReference type="RefSeq" id="WP_014730058.1">
    <property type="nucleotide sequence ID" value="NC_017934.1"/>
</dbReference>
<evidence type="ECO:0000256" key="2">
    <source>
        <dbReference type="ARBA" id="ARBA00023015"/>
    </source>
</evidence>
<dbReference type="InterPro" id="IPR051054">
    <property type="entry name" value="SorC_transcr_regulators"/>
</dbReference>
<dbReference type="Gene3D" id="3.40.50.1360">
    <property type="match status" value="1"/>
</dbReference>
<comment type="similarity">
    <text evidence="1">Belongs to the SorC transcriptional regulatory family.</text>
</comment>
<dbReference type="AlphaFoldDB" id="I2F1U0"/>
<dbReference type="Proteomes" id="UP000002881">
    <property type="component" value="Chromosome"/>
</dbReference>
<accession>I2F1U0</accession>
<dbReference type="PANTHER" id="PTHR34294">
    <property type="entry name" value="TRANSCRIPTIONAL REGULATOR-RELATED"/>
    <property type="match status" value="1"/>
</dbReference>
<dbReference type="EMBL" id="CP003532">
    <property type="protein sequence ID" value="AFK05893.1"/>
    <property type="molecule type" value="Genomic_DNA"/>
</dbReference>
<dbReference type="InterPro" id="IPR036388">
    <property type="entry name" value="WH-like_DNA-bd_sf"/>
</dbReference>
<evidence type="ECO:0000313" key="6">
    <source>
        <dbReference type="EMBL" id="AFK05893.1"/>
    </source>
</evidence>
<feature type="domain" description="Sugar-binding" evidence="5">
    <location>
        <begin position="64"/>
        <end position="310"/>
    </location>
</feature>
<evidence type="ECO:0000259" key="5">
    <source>
        <dbReference type="Pfam" id="PF04198"/>
    </source>
</evidence>
<dbReference type="GO" id="GO:0003677">
    <property type="term" value="F:DNA binding"/>
    <property type="evidence" value="ECO:0007669"/>
    <property type="project" value="UniProtKB-KW"/>
</dbReference>
<keyword evidence="4" id="KW-0804">Transcription</keyword>
<dbReference type="InterPro" id="IPR037171">
    <property type="entry name" value="NagB/RpiA_transferase-like"/>
</dbReference>
<dbReference type="SUPFAM" id="SSF100950">
    <property type="entry name" value="NagB/RpiA/CoA transferase-like"/>
    <property type="match status" value="1"/>
</dbReference>
<evidence type="ECO:0000313" key="7">
    <source>
        <dbReference type="Proteomes" id="UP000002881"/>
    </source>
</evidence>